<dbReference type="EMBL" id="CP028956">
    <property type="protein sequence ID" value="AWC93197.1"/>
    <property type="molecule type" value="Genomic_DNA"/>
</dbReference>
<evidence type="ECO:0000313" key="2">
    <source>
        <dbReference type="Proteomes" id="UP000244682"/>
    </source>
</evidence>
<name>A0AAU8ZJC6_MORMO</name>
<protein>
    <submittedName>
        <fullName evidence="1">Tryptophan synthase subunit alpha</fullName>
    </submittedName>
</protein>
<evidence type="ECO:0000313" key="1">
    <source>
        <dbReference type="EMBL" id="AWC93197.1"/>
    </source>
</evidence>
<reference evidence="1 2" key="1">
    <citation type="submission" date="2018-04" db="EMBL/GenBank/DDBJ databases">
        <title>Whole genome sequencing of Morganella morganii AR_0133.</title>
        <authorList>
            <person name="Conlan S."/>
            <person name="Thomas P.J."/>
            <person name="Mullikin J."/>
            <person name="Frank K.M."/>
            <person name="Segre J.A."/>
        </authorList>
    </citation>
    <scope>NUCLEOTIDE SEQUENCE [LARGE SCALE GENOMIC DNA]</scope>
    <source>
        <strain evidence="1 2">AR_0133</strain>
    </source>
</reference>
<sequence length="73" mass="8734">MKMTYRTEGETDVIELEYSIFELDKIKYAIESIRRIADVKIETTGFFLKRMRIKGTPEQIKIAGKALRRRYHH</sequence>
<accession>A0AAU8ZJC6</accession>
<organism evidence="1 2">
    <name type="scientific">Morganella morganii</name>
    <name type="common">Proteus morganii</name>
    <dbReference type="NCBI Taxonomy" id="582"/>
    <lineage>
        <taxon>Bacteria</taxon>
        <taxon>Pseudomonadati</taxon>
        <taxon>Pseudomonadota</taxon>
        <taxon>Gammaproteobacteria</taxon>
        <taxon>Enterobacterales</taxon>
        <taxon>Morganellaceae</taxon>
        <taxon>Morganella</taxon>
    </lineage>
</organism>
<proteinExistence type="predicted"/>
<dbReference type="RefSeq" id="WP_108655744.1">
    <property type="nucleotide sequence ID" value="NZ_CP028956.1"/>
</dbReference>
<dbReference type="AlphaFoldDB" id="A0AAU8ZJC6"/>
<gene>
    <name evidence="1" type="ORF">AM380_05870</name>
</gene>
<dbReference type="Proteomes" id="UP000244682">
    <property type="component" value="Chromosome"/>
</dbReference>